<dbReference type="EMBL" id="BGPR01096265">
    <property type="protein sequence ID" value="GBM41451.1"/>
    <property type="molecule type" value="Genomic_DNA"/>
</dbReference>
<gene>
    <name evidence="1" type="ORF">AVEN_269091_1</name>
</gene>
<evidence type="ECO:0000313" key="2">
    <source>
        <dbReference type="Proteomes" id="UP000499080"/>
    </source>
</evidence>
<sequence length="126" mass="14375">MSEVQFALYIHHKAVPIYLEGFLADRFHLQPSNLVGHSDETHHLRETRFLLRLLSHFQNGSPHPDFPRLTPTHTSSSPFCDFRSCERGSAPVTHYLISVLWPSAPNENPTFPPVCTIPHRIPTLTL</sequence>
<protein>
    <submittedName>
        <fullName evidence="1">Uncharacterized protein</fullName>
    </submittedName>
</protein>
<accession>A0A4Y2FJN6</accession>
<name>A0A4Y2FJN6_ARAVE</name>
<evidence type="ECO:0000313" key="1">
    <source>
        <dbReference type="EMBL" id="GBM41451.1"/>
    </source>
</evidence>
<reference evidence="1 2" key="1">
    <citation type="journal article" date="2019" name="Sci. Rep.">
        <title>Orb-weaving spider Araneus ventricosus genome elucidates the spidroin gene catalogue.</title>
        <authorList>
            <person name="Kono N."/>
            <person name="Nakamura H."/>
            <person name="Ohtoshi R."/>
            <person name="Moran D.A.P."/>
            <person name="Shinohara A."/>
            <person name="Yoshida Y."/>
            <person name="Fujiwara M."/>
            <person name="Mori M."/>
            <person name="Tomita M."/>
            <person name="Arakawa K."/>
        </authorList>
    </citation>
    <scope>NUCLEOTIDE SEQUENCE [LARGE SCALE GENOMIC DNA]</scope>
</reference>
<dbReference type="Proteomes" id="UP000499080">
    <property type="component" value="Unassembled WGS sequence"/>
</dbReference>
<keyword evidence="2" id="KW-1185">Reference proteome</keyword>
<comment type="caution">
    <text evidence="1">The sequence shown here is derived from an EMBL/GenBank/DDBJ whole genome shotgun (WGS) entry which is preliminary data.</text>
</comment>
<dbReference type="AlphaFoldDB" id="A0A4Y2FJN6"/>
<proteinExistence type="predicted"/>
<organism evidence="1 2">
    <name type="scientific">Araneus ventricosus</name>
    <name type="common">Orbweaver spider</name>
    <name type="synonym">Epeira ventricosa</name>
    <dbReference type="NCBI Taxonomy" id="182803"/>
    <lineage>
        <taxon>Eukaryota</taxon>
        <taxon>Metazoa</taxon>
        <taxon>Ecdysozoa</taxon>
        <taxon>Arthropoda</taxon>
        <taxon>Chelicerata</taxon>
        <taxon>Arachnida</taxon>
        <taxon>Araneae</taxon>
        <taxon>Araneomorphae</taxon>
        <taxon>Entelegynae</taxon>
        <taxon>Araneoidea</taxon>
        <taxon>Araneidae</taxon>
        <taxon>Araneus</taxon>
    </lineage>
</organism>